<dbReference type="CGD" id="CAL0133104">
    <property type="gene designation" value="CAGL0J00825g"/>
</dbReference>
<keyword evidence="5" id="KW-1185">Reference proteome</keyword>
<feature type="domain" description="Rab-GAP TBC" evidence="2">
    <location>
        <begin position="51"/>
        <end position="303"/>
    </location>
</feature>
<dbReference type="Proteomes" id="UP000002428">
    <property type="component" value="Chromosome J"/>
</dbReference>
<dbReference type="InterPro" id="IPR035969">
    <property type="entry name" value="Rab-GAP_TBC_sf"/>
</dbReference>
<dbReference type="PROSITE" id="PS50086">
    <property type="entry name" value="TBC_RABGAP"/>
    <property type="match status" value="1"/>
</dbReference>
<dbReference type="InParanoid" id="Q6FPU6"/>
<evidence type="ECO:0000313" key="4">
    <source>
        <dbReference type="EMBL" id="CAG60695.1"/>
    </source>
</evidence>
<evidence type="ECO:0000256" key="1">
    <source>
        <dbReference type="SAM" id="MobiDB-lite"/>
    </source>
</evidence>
<organism evidence="4 5">
    <name type="scientific">Candida glabrata (strain ATCC 2001 / BCRC 20586 / JCM 3761 / NBRC 0622 / NRRL Y-65 / CBS 138)</name>
    <name type="common">Yeast</name>
    <name type="synonym">Nakaseomyces glabratus</name>
    <dbReference type="NCBI Taxonomy" id="284593"/>
    <lineage>
        <taxon>Eukaryota</taxon>
        <taxon>Fungi</taxon>
        <taxon>Dikarya</taxon>
        <taxon>Ascomycota</taxon>
        <taxon>Saccharomycotina</taxon>
        <taxon>Saccharomycetes</taxon>
        <taxon>Saccharomycetales</taxon>
        <taxon>Saccharomycetaceae</taxon>
        <taxon>Nakaseomyces</taxon>
    </lineage>
</organism>
<dbReference type="KEGG" id="cgr:2889869"/>
<gene>
    <name evidence="3 4" type="ordered locus">CAGL0J00825g</name>
</gene>
<dbReference type="SUPFAM" id="SSF47923">
    <property type="entry name" value="Ypt/Rab-GAP domain of gyp1p"/>
    <property type="match status" value="1"/>
</dbReference>
<feature type="region of interest" description="Disordered" evidence="1">
    <location>
        <begin position="77"/>
        <end position="114"/>
    </location>
</feature>
<dbReference type="eggNOG" id="KOG1091">
    <property type="taxonomic scope" value="Eukaryota"/>
</dbReference>
<dbReference type="Pfam" id="PF00566">
    <property type="entry name" value="RabGAP-TBC"/>
    <property type="match status" value="1"/>
</dbReference>
<dbReference type="PANTHER" id="PTHR22957">
    <property type="entry name" value="TBC1 DOMAIN FAMILY MEMBER GTPASE-ACTIVATING PROTEIN"/>
    <property type="match status" value="1"/>
</dbReference>
<dbReference type="STRING" id="284593.Q6FPU6"/>
<feature type="compositionally biased region" description="Gly residues" evidence="1">
    <location>
        <begin position="90"/>
        <end position="100"/>
    </location>
</feature>
<dbReference type="InterPro" id="IPR000195">
    <property type="entry name" value="Rab-GAP-TBC_dom"/>
</dbReference>
<dbReference type="GO" id="GO:0005096">
    <property type="term" value="F:GTPase activator activity"/>
    <property type="evidence" value="ECO:0007669"/>
    <property type="project" value="TreeGrafter"/>
</dbReference>
<dbReference type="OMA" id="IWLIRWT"/>
<dbReference type="VEuPathDB" id="FungiDB:CAGL0J00825g"/>
<dbReference type="SMART" id="SM00164">
    <property type="entry name" value="TBC"/>
    <property type="match status" value="1"/>
</dbReference>
<dbReference type="AlphaFoldDB" id="Q6FPU6"/>
<sequence length="437" mass="50475">MGKSYWYKQRSRMDWFSQRAVDLGYDHGGVVARGVWLGEFYEGMSRSDERCAGRGSRSWLWTHLAGEELPELEMPGAEYRHEESRSVSGSGSGSGSGGRAGHTHATYGGHGGLGKGNVRVLTPVRATAHPLAGAEKGDLSERLNTSMEIVDLDLKRLLIHPMFSEPQHVKNMKLLLYNYLLDSIEYKQGFHEIMGMIYMQIYDNDENSETKLRTVLKLFTTLMAPLNKVFYEEDNLLNWEQKIFRPMLMGLSPKVFSIIYSGHGKHHNNNLIWIIRWTRLLFIREIASKVDILELWDHLLTVPAAQFPLFMAAFISVMLLSIYDQVVEFSRDKTLDHDDLIEILLLRYKEMNPHIDVVKYCQVAMEATEQFNAGELDKLFGTATKFLEWKYRDSPQILAMHQQSRDMKLGRPDIPPDPNRLRMEEKLKQRVLQRLHR</sequence>
<proteinExistence type="predicted"/>
<protein>
    <recommendedName>
        <fullName evidence="2">Rab-GAP TBC domain-containing protein</fullName>
    </recommendedName>
</protein>
<accession>Q6FPU6</accession>
<reference evidence="4 5" key="1">
    <citation type="journal article" date="2004" name="Nature">
        <title>Genome evolution in yeasts.</title>
        <authorList>
            <consortium name="Genolevures"/>
            <person name="Dujon B."/>
            <person name="Sherman D."/>
            <person name="Fischer G."/>
            <person name="Durrens P."/>
            <person name="Casaregola S."/>
            <person name="Lafontaine I."/>
            <person name="de Montigny J."/>
            <person name="Marck C."/>
            <person name="Neuveglise C."/>
            <person name="Talla E."/>
            <person name="Goffard N."/>
            <person name="Frangeul L."/>
            <person name="Aigle M."/>
            <person name="Anthouard V."/>
            <person name="Babour A."/>
            <person name="Barbe V."/>
            <person name="Barnay S."/>
            <person name="Blanchin S."/>
            <person name="Beckerich J.M."/>
            <person name="Beyne E."/>
            <person name="Bleykasten C."/>
            <person name="Boisrame A."/>
            <person name="Boyer J."/>
            <person name="Cattolico L."/>
            <person name="Confanioleri F."/>
            <person name="de Daruvar A."/>
            <person name="Despons L."/>
            <person name="Fabre E."/>
            <person name="Fairhead C."/>
            <person name="Ferry-Dumazet H."/>
            <person name="Groppi A."/>
            <person name="Hantraye F."/>
            <person name="Hennequin C."/>
            <person name="Jauniaux N."/>
            <person name="Joyet P."/>
            <person name="Kachouri R."/>
            <person name="Kerrest A."/>
            <person name="Koszul R."/>
            <person name="Lemaire M."/>
            <person name="Lesur I."/>
            <person name="Ma L."/>
            <person name="Muller H."/>
            <person name="Nicaud J.M."/>
            <person name="Nikolski M."/>
            <person name="Oztas S."/>
            <person name="Ozier-Kalogeropoulos O."/>
            <person name="Pellenz S."/>
            <person name="Potier S."/>
            <person name="Richard G.F."/>
            <person name="Straub M.L."/>
            <person name="Suleau A."/>
            <person name="Swennene D."/>
            <person name="Tekaia F."/>
            <person name="Wesolowski-Louvel M."/>
            <person name="Westhof E."/>
            <person name="Wirth B."/>
            <person name="Zeniou-Meyer M."/>
            <person name="Zivanovic I."/>
            <person name="Bolotin-Fukuhara M."/>
            <person name="Thierry A."/>
            <person name="Bouchier C."/>
            <person name="Caudron B."/>
            <person name="Scarpelli C."/>
            <person name="Gaillardin C."/>
            <person name="Weissenbach J."/>
            <person name="Wincker P."/>
            <person name="Souciet J.L."/>
        </authorList>
    </citation>
    <scope>NUCLEOTIDE SEQUENCE [LARGE SCALE GENOMIC DNA]</scope>
    <source>
        <strain evidence="5">ATCC 2001 / BCRC 20586 / JCM 3761 / NBRC 0622 / NRRL Y-65 / CBS 138</strain>
    </source>
</reference>
<evidence type="ECO:0000259" key="2">
    <source>
        <dbReference type="PROSITE" id="PS50086"/>
    </source>
</evidence>
<name>Q6FPU6_CANGA</name>
<evidence type="ECO:0000313" key="5">
    <source>
        <dbReference type="Proteomes" id="UP000002428"/>
    </source>
</evidence>
<dbReference type="Gene3D" id="1.10.472.80">
    <property type="entry name" value="Ypt/Rab-GAP domain of gyp1p, domain 3"/>
    <property type="match status" value="1"/>
</dbReference>
<dbReference type="HOGENOM" id="CLU_033840_0_0_1"/>
<dbReference type="FunCoup" id="Q6FPU6">
    <property type="interactions" value="48"/>
</dbReference>
<evidence type="ECO:0000313" key="3">
    <source>
        <dbReference type="CGD" id="CAL0133104"/>
    </source>
</evidence>
<dbReference type="EMBL" id="CR380956">
    <property type="protein sequence ID" value="CAG60695.1"/>
    <property type="molecule type" value="Genomic_DNA"/>
</dbReference>